<proteinExistence type="predicted"/>
<reference evidence="3 4" key="1">
    <citation type="submission" date="2011-05" db="EMBL/GenBank/DDBJ databases">
        <authorList>
            <person name="Durkin A.S."/>
            <person name="McCorrison J."/>
            <person name="Torralba M."/>
            <person name="Gillis M."/>
            <person name="Methe B."/>
            <person name="Sutton G."/>
            <person name="Nelson K.E."/>
        </authorList>
    </citation>
    <scope>NUCLEOTIDE SEQUENCE [LARGE SCALE GENOMIC DNA]</scope>
    <source>
        <strain evidence="3 4">ATCC 51100</strain>
    </source>
</reference>
<dbReference type="EMBL" id="AFUE01000005">
    <property type="protein sequence ID" value="EGU68600.1"/>
    <property type="molecule type" value="Genomic_DNA"/>
</dbReference>
<dbReference type="Gene3D" id="3.40.50.2000">
    <property type="entry name" value="Glycogen Phosphorylase B"/>
    <property type="match status" value="1"/>
</dbReference>
<evidence type="ECO:0000313" key="4">
    <source>
        <dbReference type="Proteomes" id="UP000004274"/>
    </source>
</evidence>
<dbReference type="Proteomes" id="UP000004274">
    <property type="component" value="Unassembled WGS sequence"/>
</dbReference>
<dbReference type="GO" id="GO:0016757">
    <property type="term" value="F:glycosyltransferase activity"/>
    <property type="evidence" value="ECO:0007669"/>
    <property type="project" value="UniProtKB-KW"/>
</dbReference>
<dbReference type="PANTHER" id="PTHR46401:SF2">
    <property type="entry name" value="GLYCOSYLTRANSFERASE WBBK-RELATED"/>
    <property type="match status" value="1"/>
</dbReference>
<dbReference type="Pfam" id="PF13439">
    <property type="entry name" value="Glyco_transf_4"/>
    <property type="match status" value="1"/>
</dbReference>
<sequence>MNERNMKKILYVTNVDWNWIKQRPQFLAEGLSEFYEMLVIYRYWYNRKGLTLDNSSNITNLSRIYALPFVNRFPRIKQLNDKIVSWNIRRKVKSYDPDYIYITNPMQFEGVSSNSNIKVIYDCMDYHSAFIEDKVERRRLQYLENQLVQRADLVLVSSEKLKDNLLTDYDLYNQEEKIVIVRNGYNGKILKLSNSSKKTNKKYILTYVGTISHWFDFDVLLQSLKDFKNIEYNLIGPISKASIPEHDRIHYLGSVPHEEIYHMIEDADVLIMPFRLNDIVEAVDPVKLYEYINFGKNILTVRYKEISRFEAFSYMYSDYSEYKENLIKLIANNNLKYDELARKNFLKNNTWEKRAEIIHELIEQL</sequence>
<dbReference type="AlphaFoldDB" id="A0AAV3EGN3"/>
<comment type="caution">
    <text evidence="3">The sequence shown here is derived from an EMBL/GenBank/DDBJ whole genome shotgun (WGS) entry which is preliminary data.</text>
</comment>
<name>A0AAV3EGN3_STRCR</name>
<dbReference type="PANTHER" id="PTHR46401">
    <property type="entry name" value="GLYCOSYLTRANSFERASE WBBK-RELATED"/>
    <property type="match status" value="1"/>
</dbReference>
<evidence type="ECO:0000313" key="3">
    <source>
        <dbReference type="EMBL" id="EGU68600.1"/>
    </source>
</evidence>
<keyword evidence="3" id="KW-0328">Glycosyltransferase</keyword>
<keyword evidence="1 3" id="KW-0808">Transferase</keyword>
<accession>A0AAV3EGN3</accession>
<gene>
    <name evidence="3" type="ORF">HMPREF9960_1082</name>
</gene>
<dbReference type="InterPro" id="IPR028098">
    <property type="entry name" value="Glyco_trans_4-like_N"/>
</dbReference>
<dbReference type="GO" id="GO:0009103">
    <property type="term" value="P:lipopolysaccharide biosynthetic process"/>
    <property type="evidence" value="ECO:0007669"/>
    <property type="project" value="TreeGrafter"/>
</dbReference>
<evidence type="ECO:0000259" key="2">
    <source>
        <dbReference type="Pfam" id="PF13439"/>
    </source>
</evidence>
<evidence type="ECO:0000256" key="1">
    <source>
        <dbReference type="ARBA" id="ARBA00022679"/>
    </source>
</evidence>
<dbReference type="EC" id="2.4.-.-" evidence="3"/>
<organism evidence="3 4">
    <name type="scientific">Streptococcus cristatus ATCC 51100</name>
    <dbReference type="NCBI Taxonomy" id="889201"/>
    <lineage>
        <taxon>Bacteria</taxon>
        <taxon>Bacillati</taxon>
        <taxon>Bacillota</taxon>
        <taxon>Bacilli</taxon>
        <taxon>Lactobacillales</taxon>
        <taxon>Streptococcaceae</taxon>
        <taxon>Streptococcus</taxon>
    </lineage>
</organism>
<dbReference type="SUPFAM" id="SSF53756">
    <property type="entry name" value="UDP-Glycosyltransferase/glycogen phosphorylase"/>
    <property type="match status" value="1"/>
</dbReference>
<feature type="domain" description="Glycosyltransferase subfamily 4-like N-terminal" evidence="2">
    <location>
        <begin position="56"/>
        <end position="185"/>
    </location>
</feature>
<protein>
    <submittedName>
        <fullName evidence="3">Glycosyltransferase, group 1 family protein</fullName>
        <ecNumber evidence="3">2.4.-.-</ecNumber>
    </submittedName>
</protein>